<dbReference type="Gene3D" id="3.40.50.300">
    <property type="entry name" value="P-loop containing nucleotide triphosphate hydrolases"/>
    <property type="match status" value="1"/>
</dbReference>
<evidence type="ECO:0000313" key="4">
    <source>
        <dbReference type="Proteomes" id="UP000245080"/>
    </source>
</evidence>
<organism evidence="3 4">
    <name type="scientific">Levilactobacillus bambusae</name>
    <dbReference type="NCBI Taxonomy" id="2024736"/>
    <lineage>
        <taxon>Bacteria</taxon>
        <taxon>Bacillati</taxon>
        <taxon>Bacillota</taxon>
        <taxon>Bacilli</taxon>
        <taxon>Lactobacillales</taxon>
        <taxon>Lactobacillaceae</taxon>
        <taxon>Levilactobacillus</taxon>
    </lineage>
</organism>
<dbReference type="PANTHER" id="PTHR30050:SF8">
    <property type="entry name" value="PRIMOSOMAL PROTEIN DNAI"/>
    <property type="match status" value="1"/>
</dbReference>
<proteinExistence type="predicted"/>
<dbReference type="PANTHER" id="PTHR30050">
    <property type="entry name" value="CHROMOSOMAL REPLICATION INITIATOR PROTEIN DNAA"/>
    <property type="match status" value="1"/>
</dbReference>
<dbReference type="NCBIfam" id="NF006505">
    <property type="entry name" value="PRK08939.1"/>
    <property type="match status" value="1"/>
</dbReference>
<dbReference type="Pfam" id="PF00308">
    <property type="entry name" value="Bac_DnaA"/>
    <property type="match status" value="1"/>
</dbReference>
<dbReference type="CDD" id="cd00009">
    <property type="entry name" value="AAA"/>
    <property type="match status" value="1"/>
</dbReference>
<sequence length="309" mass="35215">MESLNEMMASYMRRHNVDHNYEELMSRVLKDPDVQAFLAQHATELNEDAVQKSAAKLYEFVNEKDKVANGQSSFATGYEPRLVYANHLIDVAYEPTRETKQREQQQILANRVHAISMPKNIREASLENFDVDDASRKEAISAALDFIDVYSASPKRRHQALYLYGSFGVGKTYLLGAVANELAERGFKTTLVHFPSFAVEMKSAIATNSVQDKLDAIKRAPILMIDDIGADAMSAWVRDEVFGVMLEYRMQEELPTFFSSNFSMAQLEREHLQVTTNGGDEPLKAQRLMQRIRFLAREIEMIGVNRRPH</sequence>
<dbReference type="AlphaFoldDB" id="A0A2V1N1D7"/>
<keyword evidence="4" id="KW-1185">Reference proteome</keyword>
<accession>A0A2V1N1D7</accession>
<dbReference type="Proteomes" id="UP000245080">
    <property type="component" value="Unassembled WGS sequence"/>
</dbReference>
<evidence type="ECO:0000259" key="1">
    <source>
        <dbReference type="Pfam" id="PF00308"/>
    </source>
</evidence>
<dbReference type="InterPro" id="IPR009928">
    <property type="entry name" value="DnaI_N"/>
</dbReference>
<protein>
    <submittedName>
        <fullName evidence="3">Primosomal protein DnaI</fullName>
    </submittedName>
</protein>
<dbReference type="Pfam" id="PF07319">
    <property type="entry name" value="DnaI_N"/>
    <property type="match status" value="1"/>
</dbReference>
<dbReference type="GO" id="GO:0006260">
    <property type="term" value="P:DNA replication"/>
    <property type="evidence" value="ECO:0007669"/>
    <property type="project" value="TreeGrafter"/>
</dbReference>
<dbReference type="RefSeq" id="WP_109249747.1">
    <property type="nucleotide sequence ID" value="NZ_QCXQ01000001.1"/>
</dbReference>
<evidence type="ECO:0000259" key="2">
    <source>
        <dbReference type="Pfam" id="PF07319"/>
    </source>
</evidence>
<name>A0A2V1N1D7_9LACO</name>
<dbReference type="SUPFAM" id="SSF52540">
    <property type="entry name" value="P-loop containing nucleoside triphosphate hydrolases"/>
    <property type="match status" value="1"/>
</dbReference>
<feature type="domain" description="Primosomal DnaI N-terminal" evidence="2">
    <location>
        <begin position="1"/>
        <end position="93"/>
    </location>
</feature>
<dbReference type="OrthoDB" id="61127at2"/>
<feature type="domain" description="Chromosomal replication initiator protein DnaA ATPAse" evidence="1">
    <location>
        <begin position="127"/>
        <end position="247"/>
    </location>
</feature>
<reference evidence="3 4" key="1">
    <citation type="journal article" date="2018" name="Int. J. Syst. Evol. Microbiol.">
        <title>Lactobacillus bambusae sp. nov., isolated from a traditional fermented Ma-bamboo shoots of Taiwan.</title>
        <authorList>
            <person name="Wang L.-T."/>
        </authorList>
    </citation>
    <scope>NUCLEOTIDE SEQUENCE [LARGE SCALE GENOMIC DNA]</scope>
    <source>
        <strain evidence="3 4">BS-W1</strain>
    </source>
</reference>
<dbReference type="InterPro" id="IPR027417">
    <property type="entry name" value="P-loop_NTPase"/>
</dbReference>
<comment type="caution">
    <text evidence="3">The sequence shown here is derived from an EMBL/GenBank/DDBJ whole genome shotgun (WGS) entry which is preliminary data.</text>
</comment>
<gene>
    <name evidence="3" type="ORF">DCM90_02340</name>
</gene>
<dbReference type="InterPro" id="IPR013317">
    <property type="entry name" value="DnaA_dom"/>
</dbReference>
<dbReference type="EMBL" id="QCXQ01000001">
    <property type="protein sequence ID" value="PWG01034.1"/>
    <property type="molecule type" value="Genomic_DNA"/>
</dbReference>
<evidence type="ECO:0000313" key="3">
    <source>
        <dbReference type="EMBL" id="PWG01034.1"/>
    </source>
</evidence>